<evidence type="ECO:0000313" key="2">
    <source>
        <dbReference type="Proteomes" id="UP000435648"/>
    </source>
</evidence>
<evidence type="ECO:0000313" key="1">
    <source>
        <dbReference type="EMBL" id="QGZ36805.1"/>
    </source>
</evidence>
<dbReference type="RefSeq" id="WP_158195625.1">
    <property type="nucleotide sequence ID" value="NZ_CP046908.1"/>
</dbReference>
<proteinExistence type="predicted"/>
<gene>
    <name evidence="1" type="ORF">GH266_21325</name>
</gene>
<dbReference type="KEGG" id="siw:GH266_21325"/>
<sequence>MSAEGLELDEAERLRAAMEDVRSASRDAAGVLSRGLRQALVDGRSLEQVLRSAALSLSNRALSAALAPLEQGISSGISGLAGQLFSGLASGFSGGGILPFAKGGVVAAPGYFPLPGGGAGALGLMGEAGAEAVLPLSRDASGRLGVAAGAAGGGQAMPQIVFNVEARDAESFARSEAQIATMVARAVGRGRRGL</sequence>
<dbReference type="OrthoDB" id="8448547at2"/>
<dbReference type="EMBL" id="CP046908">
    <property type="protein sequence ID" value="QGZ36805.1"/>
    <property type="molecule type" value="Genomic_DNA"/>
</dbReference>
<dbReference type="Proteomes" id="UP000435648">
    <property type="component" value="Chromosome"/>
</dbReference>
<name>A0A857CD81_9HYPH</name>
<protein>
    <submittedName>
        <fullName evidence="1">Phage tail tape measure protein</fullName>
    </submittedName>
</protein>
<reference evidence="1 2" key="1">
    <citation type="submission" date="2019-12" db="EMBL/GenBank/DDBJ databases">
        <title>The genome of Stappia indica PHM037.</title>
        <authorList>
            <person name="Kacar D."/>
            <person name="Galan B."/>
            <person name="Canedo L."/>
            <person name="Rodriguez P."/>
            <person name="de la Calle F."/>
            <person name="Garcia J.L."/>
        </authorList>
    </citation>
    <scope>NUCLEOTIDE SEQUENCE [LARGE SCALE GENOMIC DNA]</scope>
    <source>
        <strain evidence="1 2">PHM037</strain>
    </source>
</reference>
<organism evidence="1 2">
    <name type="scientific">Stappia indica</name>
    <dbReference type="NCBI Taxonomy" id="538381"/>
    <lineage>
        <taxon>Bacteria</taxon>
        <taxon>Pseudomonadati</taxon>
        <taxon>Pseudomonadota</taxon>
        <taxon>Alphaproteobacteria</taxon>
        <taxon>Hyphomicrobiales</taxon>
        <taxon>Stappiaceae</taxon>
        <taxon>Stappia</taxon>
    </lineage>
</organism>
<dbReference type="AlphaFoldDB" id="A0A857CD81"/>
<accession>A0A857CD81</accession>